<gene>
    <name evidence="2" type="ORF">THICB1_160065</name>
</gene>
<dbReference type="NCBIfam" id="NF033625">
    <property type="entry name" value="HpxZ"/>
    <property type="match status" value="1"/>
</dbReference>
<evidence type="ECO:0000313" key="2">
    <source>
        <dbReference type="EMBL" id="CQR31091.1"/>
    </source>
</evidence>
<protein>
    <recommendedName>
        <fullName evidence="4">Oxalurate catabolism protein HpxZ</fullName>
    </recommendedName>
</protein>
<dbReference type="InterPro" id="IPR024507">
    <property type="entry name" value="AtzH-like"/>
</dbReference>
<reference evidence="2 3" key="1">
    <citation type="submission" date="2015-03" db="EMBL/GenBank/DDBJ databases">
        <authorList>
            <person name="Regsiter A."/>
            <person name="william w."/>
        </authorList>
    </citation>
    <scope>NUCLEOTIDE SEQUENCE [LARGE SCALE GENOMIC DNA]</scope>
    <source>
        <strain evidence="2 3">CB1</strain>
    </source>
</reference>
<evidence type="ECO:0000313" key="3">
    <source>
        <dbReference type="Proteomes" id="UP000078599"/>
    </source>
</evidence>
<keyword evidence="3" id="KW-1185">Reference proteome</keyword>
<name>A0ABM9T5T5_THIA3</name>
<comment type="caution">
    <text evidence="2">The sequence shown here is derived from an EMBL/GenBank/DDBJ whole genome shotgun (WGS) entry which is preliminary data.</text>
</comment>
<evidence type="ECO:0000256" key="1">
    <source>
        <dbReference type="SAM" id="MobiDB-lite"/>
    </source>
</evidence>
<sequence length="152" mass="17156">MNLQAWPSPPPFQSDSTPTANLDMTPSAINLPDVLAEVEDMFARYEQALVSNDVASLDALFWNSPHTLRYGATENLYGFDAIAAFRAQRPGQGLARRIRHRSITTFGRDFAVANVEFERSNSPRVGRQSQTWVRFEQGWRVVAAHVSWMDTL</sequence>
<dbReference type="EMBL" id="CTRI01000008">
    <property type="protein sequence ID" value="CQR31091.1"/>
    <property type="molecule type" value="Genomic_DNA"/>
</dbReference>
<dbReference type="Proteomes" id="UP000078599">
    <property type="component" value="Unassembled WGS sequence"/>
</dbReference>
<evidence type="ECO:0008006" key="4">
    <source>
        <dbReference type="Google" id="ProtNLM"/>
    </source>
</evidence>
<dbReference type="Pfam" id="PF11533">
    <property type="entry name" value="AtzH-like"/>
    <property type="match status" value="1"/>
</dbReference>
<proteinExistence type="predicted"/>
<organism evidence="2 3">
    <name type="scientific">Thiomonas arsenitoxydans (strain DSM 22701 / CIP 110005 / 3As)</name>
    <dbReference type="NCBI Taxonomy" id="426114"/>
    <lineage>
        <taxon>Bacteria</taxon>
        <taxon>Pseudomonadati</taxon>
        <taxon>Pseudomonadota</taxon>
        <taxon>Betaproteobacteria</taxon>
        <taxon>Burkholderiales</taxon>
        <taxon>Thiomonas</taxon>
    </lineage>
</organism>
<feature type="compositionally biased region" description="Polar residues" evidence="1">
    <location>
        <begin position="13"/>
        <end position="23"/>
    </location>
</feature>
<dbReference type="InterPro" id="IPR032710">
    <property type="entry name" value="NTF2-like_dom_sf"/>
</dbReference>
<feature type="region of interest" description="Disordered" evidence="1">
    <location>
        <begin position="1"/>
        <end position="23"/>
    </location>
</feature>
<dbReference type="Gene3D" id="3.10.450.50">
    <property type="match status" value="1"/>
</dbReference>
<accession>A0ABM9T5T5</accession>
<dbReference type="SUPFAM" id="SSF54427">
    <property type="entry name" value="NTF2-like"/>
    <property type="match status" value="1"/>
</dbReference>